<evidence type="ECO:0000313" key="3">
    <source>
        <dbReference type="Proteomes" id="UP000314294"/>
    </source>
</evidence>
<comment type="caution">
    <text evidence="2">The sequence shown here is derived from an EMBL/GenBank/DDBJ whole genome shotgun (WGS) entry which is preliminary data.</text>
</comment>
<feature type="region of interest" description="Disordered" evidence="1">
    <location>
        <begin position="1"/>
        <end position="55"/>
    </location>
</feature>
<evidence type="ECO:0000313" key="2">
    <source>
        <dbReference type="EMBL" id="TNN44080.1"/>
    </source>
</evidence>
<keyword evidence="3" id="KW-1185">Reference proteome</keyword>
<feature type="compositionally biased region" description="Basic and acidic residues" evidence="1">
    <location>
        <begin position="1"/>
        <end position="24"/>
    </location>
</feature>
<accession>A0A4Z2FT80</accession>
<dbReference type="AlphaFoldDB" id="A0A4Z2FT80"/>
<evidence type="ECO:0000256" key="1">
    <source>
        <dbReference type="SAM" id="MobiDB-lite"/>
    </source>
</evidence>
<protein>
    <submittedName>
        <fullName evidence="2">Uncharacterized protein</fullName>
    </submittedName>
</protein>
<proteinExistence type="predicted"/>
<dbReference type="EMBL" id="SRLO01000924">
    <property type="protein sequence ID" value="TNN44080.1"/>
    <property type="molecule type" value="Genomic_DNA"/>
</dbReference>
<reference evidence="2 3" key="1">
    <citation type="submission" date="2019-03" db="EMBL/GenBank/DDBJ databases">
        <title>First draft genome of Liparis tanakae, snailfish: a comprehensive survey of snailfish specific genes.</title>
        <authorList>
            <person name="Kim W."/>
            <person name="Song I."/>
            <person name="Jeong J.-H."/>
            <person name="Kim D."/>
            <person name="Kim S."/>
            <person name="Ryu S."/>
            <person name="Song J.Y."/>
            <person name="Lee S.K."/>
        </authorList>
    </citation>
    <scope>NUCLEOTIDE SEQUENCE [LARGE SCALE GENOMIC DNA]</scope>
    <source>
        <tissue evidence="2">Muscle</tissue>
    </source>
</reference>
<gene>
    <name evidence="2" type="ORF">EYF80_045706</name>
</gene>
<name>A0A4Z2FT80_9TELE</name>
<feature type="compositionally biased region" description="Low complexity" evidence="1">
    <location>
        <begin position="26"/>
        <end position="36"/>
    </location>
</feature>
<sequence>MDFPEYDRGRELRTPSVGEDDKKAAAKQQQQQQQQQLCGVTDDPRGRGTPDKCPPQGSTTLLWMLHAATLILDFICLECRRNMHQCYLSS</sequence>
<organism evidence="2 3">
    <name type="scientific">Liparis tanakae</name>
    <name type="common">Tanaka's snailfish</name>
    <dbReference type="NCBI Taxonomy" id="230148"/>
    <lineage>
        <taxon>Eukaryota</taxon>
        <taxon>Metazoa</taxon>
        <taxon>Chordata</taxon>
        <taxon>Craniata</taxon>
        <taxon>Vertebrata</taxon>
        <taxon>Euteleostomi</taxon>
        <taxon>Actinopterygii</taxon>
        <taxon>Neopterygii</taxon>
        <taxon>Teleostei</taxon>
        <taxon>Neoteleostei</taxon>
        <taxon>Acanthomorphata</taxon>
        <taxon>Eupercaria</taxon>
        <taxon>Perciformes</taxon>
        <taxon>Cottioidei</taxon>
        <taxon>Cottales</taxon>
        <taxon>Liparidae</taxon>
        <taxon>Liparis</taxon>
    </lineage>
</organism>
<dbReference type="Proteomes" id="UP000314294">
    <property type="component" value="Unassembled WGS sequence"/>
</dbReference>